<dbReference type="RefSeq" id="XP_006877506.1">
    <property type="nucleotide sequence ID" value="XM_006877444.1"/>
</dbReference>
<evidence type="ECO:0000256" key="8">
    <source>
        <dbReference type="ARBA" id="ARBA00022723"/>
    </source>
</evidence>
<dbReference type="InterPro" id="IPR006575">
    <property type="entry name" value="RWD_dom"/>
</dbReference>
<dbReference type="Gene3D" id="1.20.120.1750">
    <property type="match status" value="1"/>
</dbReference>
<dbReference type="InterPro" id="IPR013083">
    <property type="entry name" value="Znf_RING/FYVE/PHD"/>
</dbReference>
<evidence type="ECO:0000256" key="4">
    <source>
        <dbReference type="ARBA" id="ARBA00004906"/>
    </source>
</evidence>
<dbReference type="GO" id="GO:0061630">
    <property type="term" value="F:ubiquitin protein ligase activity"/>
    <property type="evidence" value="ECO:0007669"/>
    <property type="project" value="UniProtKB-EC"/>
</dbReference>
<keyword evidence="12" id="KW-0862">Zinc</keyword>
<keyword evidence="11" id="KW-0833">Ubl conjugation pathway</keyword>
<keyword evidence="9" id="KW-0677">Repeat</keyword>
<evidence type="ECO:0000313" key="23">
    <source>
        <dbReference type="Proteomes" id="UP000504623"/>
    </source>
</evidence>
<dbReference type="SMART" id="SM00591">
    <property type="entry name" value="RWD"/>
    <property type="match status" value="1"/>
</dbReference>
<dbReference type="EC" id="2.3.2.31" evidence="5"/>
<dbReference type="InterPro" id="IPR016135">
    <property type="entry name" value="UBQ-conjugating_enzyme/RWD"/>
</dbReference>
<dbReference type="GeneID" id="102818380"/>
<dbReference type="InterPro" id="IPR031128">
    <property type="entry name" value="RNF14_RING-HC_Zfn"/>
</dbReference>
<sequence length="458" mass="52352">MASEDREAQEDELLALSSIYDGDEFKRSECTQGGESTIYLDLPENFMVFVSDNGADGLQNNGKEHMVCFLPPLVLSFELPSDYPSNSPPSFTLSGKWLSVTQLTALCKRLDNLWEKQRGSVVLFSWIQFLKEDTLTYLNINSPFELKFDSPENMERRIGPATLPEELSFAGATGFVEDQEQAVDKRAVRDIDIESLASLLQEVLDFDQTQQEKSFNKAAYTCNICFSIKLGSQCMCFSNCKHVYCKECMKSYFEIQIKDGRVNSLNCPEPKCSSMATPNQVKDLVPEDVFARYNQLLIHASLELMEDVVSCPRIVCQLPVVEEKKYRLGVCGGCSYAFCTLCRFAYHGISPCRMTPEKLMQLQKQYQRASENEKRMLEKKYGKRVIQMALDEMKSKKWLEMNSKRCPSCGSRIEKLDGCNKMTCTNCMQYFCWVCLQPLCATNPYKHFNDRTSPCFRL</sequence>
<keyword evidence="14" id="KW-0804">Transcription</keyword>
<dbReference type="SUPFAM" id="SSF54495">
    <property type="entry name" value="UBC-like"/>
    <property type="match status" value="1"/>
</dbReference>
<keyword evidence="13" id="KW-0805">Transcription regulation</keyword>
<dbReference type="Proteomes" id="UP000504623">
    <property type="component" value="Unplaced"/>
</dbReference>
<reference evidence="24" key="1">
    <citation type="submission" date="2025-08" db="UniProtKB">
        <authorList>
            <consortium name="RefSeq"/>
        </authorList>
    </citation>
    <scope>IDENTIFICATION</scope>
    <source>
        <tissue evidence="24">Spleen</tissue>
    </source>
</reference>
<keyword evidence="7" id="KW-0808">Transferase</keyword>
<dbReference type="PROSITE" id="PS50908">
    <property type="entry name" value="RWD"/>
    <property type="match status" value="1"/>
</dbReference>
<dbReference type="Gene3D" id="3.10.110.10">
    <property type="entry name" value="Ubiquitin Conjugating Enzyme"/>
    <property type="match status" value="1"/>
</dbReference>
<accession>A0A9B0U5P1</accession>
<evidence type="ECO:0000256" key="14">
    <source>
        <dbReference type="ARBA" id="ARBA00023163"/>
    </source>
</evidence>
<comment type="catalytic activity">
    <reaction evidence="1">
        <text>[E2 ubiquitin-conjugating enzyme]-S-ubiquitinyl-L-cysteine + [acceptor protein]-L-lysine = [E2 ubiquitin-conjugating enzyme]-L-cysteine + [acceptor protein]-N(6)-ubiquitinyl-L-lysine.</text>
        <dbReference type="EC" id="2.3.2.31"/>
    </reaction>
</comment>
<evidence type="ECO:0000256" key="13">
    <source>
        <dbReference type="ARBA" id="ARBA00023015"/>
    </source>
</evidence>
<dbReference type="InterPro" id="IPR001841">
    <property type="entry name" value="Znf_RING"/>
</dbReference>
<dbReference type="GO" id="GO:0008270">
    <property type="term" value="F:zinc ion binding"/>
    <property type="evidence" value="ECO:0007669"/>
    <property type="project" value="UniProtKB-KW"/>
</dbReference>
<evidence type="ECO:0000256" key="19">
    <source>
        <dbReference type="PROSITE-ProRule" id="PRU00175"/>
    </source>
</evidence>
<evidence type="ECO:0000256" key="9">
    <source>
        <dbReference type="ARBA" id="ARBA00022737"/>
    </source>
</evidence>
<evidence type="ECO:0000256" key="6">
    <source>
        <dbReference type="ARBA" id="ARBA00022490"/>
    </source>
</evidence>
<dbReference type="Gene3D" id="2.20.25.20">
    <property type="match status" value="1"/>
</dbReference>
<dbReference type="SUPFAM" id="SSF57850">
    <property type="entry name" value="RING/U-box"/>
    <property type="match status" value="3"/>
</dbReference>
<dbReference type="InterPro" id="IPR044066">
    <property type="entry name" value="TRIAD_supradom"/>
</dbReference>
<dbReference type="PROSITE" id="PS00518">
    <property type="entry name" value="ZF_RING_1"/>
    <property type="match status" value="1"/>
</dbReference>
<keyword evidence="15" id="KW-0539">Nucleus</keyword>
<dbReference type="Pfam" id="PF22191">
    <property type="entry name" value="IBR_1"/>
    <property type="match status" value="1"/>
</dbReference>
<evidence type="ECO:0000259" key="20">
    <source>
        <dbReference type="PROSITE" id="PS50089"/>
    </source>
</evidence>
<dbReference type="Gene3D" id="3.30.40.10">
    <property type="entry name" value="Zinc/RING finger domain, C3HC4 (zinc finger)"/>
    <property type="match status" value="1"/>
</dbReference>
<dbReference type="CDD" id="cd23820">
    <property type="entry name" value="RWD_RNF14"/>
    <property type="match status" value="1"/>
</dbReference>
<dbReference type="GO" id="GO:0005634">
    <property type="term" value="C:nucleus"/>
    <property type="evidence" value="ECO:0007669"/>
    <property type="project" value="UniProtKB-SubCell"/>
</dbReference>
<evidence type="ECO:0000256" key="2">
    <source>
        <dbReference type="ARBA" id="ARBA00004123"/>
    </source>
</evidence>
<keyword evidence="10 19" id="KW-0863">Zinc-finger</keyword>
<dbReference type="PROSITE" id="PS50089">
    <property type="entry name" value="ZF_RING_2"/>
    <property type="match status" value="1"/>
</dbReference>
<evidence type="ECO:0000256" key="16">
    <source>
        <dbReference type="ARBA" id="ARBA00044508"/>
    </source>
</evidence>
<dbReference type="Pfam" id="PF05773">
    <property type="entry name" value="RWD"/>
    <property type="match status" value="1"/>
</dbReference>
<evidence type="ECO:0000313" key="24">
    <source>
        <dbReference type="RefSeq" id="XP_006877506.1"/>
    </source>
</evidence>
<dbReference type="FunFam" id="3.10.110.10:FF:000049">
    <property type="entry name" value="RBR-type E3 ubiquitin transferase"/>
    <property type="match status" value="1"/>
</dbReference>
<dbReference type="GO" id="GO:0060828">
    <property type="term" value="P:regulation of canonical Wnt signaling pathway"/>
    <property type="evidence" value="ECO:0007669"/>
    <property type="project" value="UniProtKB-ARBA"/>
</dbReference>
<feature type="domain" description="RWD" evidence="21">
    <location>
        <begin position="11"/>
        <end position="137"/>
    </location>
</feature>
<dbReference type="CDD" id="cd16628">
    <property type="entry name" value="RING-HC_RBR_RNF14"/>
    <property type="match status" value="1"/>
</dbReference>
<evidence type="ECO:0000259" key="22">
    <source>
        <dbReference type="PROSITE" id="PS51873"/>
    </source>
</evidence>
<evidence type="ECO:0000256" key="7">
    <source>
        <dbReference type="ARBA" id="ARBA00022679"/>
    </source>
</evidence>
<proteinExistence type="inferred from homology"/>
<dbReference type="OrthoDB" id="1431934at2759"/>
<evidence type="ECO:0000259" key="21">
    <source>
        <dbReference type="PROSITE" id="PS50908"/>
    </source>
</evidence>
<evidence type="ECO:0000256" key="10">
    <source>
        <dbReference type="ARBA" id="ARBA00022771"/>
    </source>
</evidence>
<name>A0A9B0U5P1_CHRAS</name>
<dbReference type="Pfam" id="PF01485">
    <property type="entry name" value="IBR"/>
    <property type="match status" value="1"/>
</dbReference>
<dbReference type="GO" id="GO:0005737">
    <property type="term" value="C:cytoplasm"/>
    <property type="evidence" value="ECO:0007669"/>
    <property type="project" value="UniProtKB-SubCell"/>
</dbReference>
<comment type="similarity">
    <text evidence="16">Belongs to the RBR family. RNF14 subfamily.</text>
</comment>
<dbReference type="GO" id="GO:0016567">
    <property type="term" value="P:protein ubiquitination"/>
    <property type="evidence" value="ECO:0007669"/>
    <property type="project" value="InterPro"/>
</dbReference>
<keyword evidence="23" id="KW-1185">Reference proteome</keyword>
<evidence type="ECO:0000256" key="11">
    <source>
        <dbReference type="ARBA" id="ARBA00022786"/>
    </source>
</evidence>
<dbReference type="AlphaFoldDB" id="A0A9B0U5P1"/>
<gene>
    <name evidence="24" type="primary">LOC102818380</name>
</gene>
<dbReference type="InterPro" id="IPR031127">
    <property type="entry name" value="E3_UB_ligase_RBR"/>
</dbReference>
<dbReference type="CDD" id="cd20354">
    <property type="entry name" value="Rcat_RBR_RNF14"/>
    <property type="match status" value="1"/>
</dbReference>
<evidence type="ECO:0000256" key="15">
    <source>
        <dbReference type="ARBA" id="ARBA00023242"/>
    </source>
</evidence>
<dbReference type="SMART" id="SM00647">
    <property type="entry name" value="IBR"/>
    <property type="match status" value="2"/>
</dbReference>
<keyword evidence="8" id="KW-0479">Metal-binding</keyword>
<evidence type="ECO:0000256" key="5">
    <source>
        <dbReference type="ARBA" id="ARBA00012251"/>
    </source>
</evidence>
<comment type="pathway">
    <text evidence="4">Protein modification; protein ubiquitination.</text>
</comment>
<protein>
    <recommendedName>
        <fullName evidence="17">E3 ubiquitin-protein ligase RNF14</fullName>
        <ecNumber evidence="5">2.3.2.31</ecNumber>
    </recommendedName>
    <alternativeName>
        <fullName evidence="18">RING finger protein 14</fullName>
    </alternativeName>
</protein>
<dbReference type="PROSITE" id="PS51873">
    <property type="entry name" value="TRIAD"/>
    <property type="match status" value="1"/>
</dbReference>
<dbReference type="FunFam" id="3.30.40.10:FF:000186">
    <property type="entry name" value="RBR-type E3 ubiquitin transferase"/>
    <property type="match status" value="1"/>
</dbReference>
<organism evidence="23 24">
    <name type="scientific">Chrysochloris asiatica</name>
    <name type="common">Cape golden mole</name>
    <dbReference type="NCBI Taxonomy" id="185453"/>
    <lineage>
        <taxon>Eukaryota</taxon>
        <taxon>Metazoa</taxon>
        <taxon>Chordata</taxon>
        <taxon>Craniata</taxon>
        <taxon>Vertebrata</taxon>
        <taxon>Euteleostomi</taxon>
        <taxon>Mammalia</taxon>
        <taxon>Eutheria</taxon>
        <taxon>Afrotheria</taxon>
        <taxon>Chrysochloridae</taxon>
        <taxon>Chrysochlorinae</taxon>
        <taxon>Chrysochloris</taxon>
    </lineage>
</organism>
<evidence type="ECO:0000256" key="12">
    <source>
        <dbReference type="ARBA" id="ARBA00022833"/>
    </source>
</evidence>
<comment type="subcellular location">
    <subcellularLocation>
        <location evidence="3">Cytoplasm</location>
    </subcellularLocation>
    <subcellularLocation>
        <location evidence="2">Nucleus</location>
    </subcellularLocation>
</comment>
<feature type="domain" description="RING-type" evidence="20">
    <location>
        <begin position="222"/>
        <end position="271"/>
    </location>
</feature>
<dbReference type="InterPro" id="IPR017907">
    <property type="entry name" value="Znf_RING_CS"/>
</dbReference>
<dbReference type="InterPro" id="IPR002867">
    <property type="entry name" value="IBR_dom"/>
</dbReference>
<dbReference type="CDD" id="cd20341">
    <property type="entry name" value="BRcat_RBR_RNF14"/>
    <property type="match status" value="1"/>
</dbReference>
<keyword evidence="6" id="KW-0963">Cytoplasm</keyword>
<evidence type="ECO:0000256" key="1">
    <source>
        <dbReference type="ARBA" id="ARBA00001798"/>
    </source>
</evidence>
<feature type="domain" description="RING-type" evidence="22">
    <location>
        <begin position="218"/>
        <end position="458"/>
    </location>
</feature>
<evidence type="ECO:0000256" key="18">
    <source>
        <dbReference type="ARBA" id="ARBA00075528"/>
    </source>
</evidence>
<evidence type="ECO:0000256" key="17">
    <source>
        <dbReference type="ARBA" id="ARBA00067098"/>
    </source>
</evidence>
<evidence type="ECO:0000256" key="3">
    <source>
        <dbReference type="ARBA" id="ARBA00004496"/>
    </source>
</evidence>
<dbReference type="InterPro" id="IPR047548">
    <property type="entry name" value="Rcat_RBR_RNF14"/>
</dbReference>
<dbReference type="PANTHER" id="PTHR11685">
    <property type="entry name" value="RBR FAMILY RING FINGER AND IBR DOMAIN-CONTAINING"/>
    <property type="match status" value="1"/>
</dbReference>